<evidence type="ECO:0000256" key="6">
    <source>
        <dbReference type="ARBA" id="ARBA00022837"/>
    </source>
</evidence>
<feature type="signal peptide" evidence="8">
    <location>
        <begin position="1"/>
        <end position="25"/>
    </location>
</feature>
<keyword evidence="7" id="KW-1015">Disulfide bond</keyword>
<evidence type="ECO:0000256" key="5">
    <source>
        <dbReference type="ARBA" id="ARBA00022801"/>
    </source>
</evidence>
<accession>A0A9P8UUQ1</accession>
<dbReference type="SUPFAM" id="SSF53474">
    <property type="entry name" value="alpha/beta-Hydrolases"/>
    <property type="match status" value="1"/>
</dbReference>
<evidence type="ECO:0000256" key="1">
    <source>
        <dbReference type="ARBA" id="ARBA00006249"/>
    </source>
</evidence>
<evidence type="ECO:0000256" key="8">
    <source>
        <dbReference type="RuleBase" id="RU361238"/>
    </source>
</evidence>
<proteinExistence type="inferred from homology"/>
<dbReference type="RefSeq" id="XP_045962895.1">
    <property type="nucleotide sequence ID" value="XM_046105477.1"/>
</dbReference>
<name>A0A9P8UUQ1_9PEZI</name>
<dbReference type="EMBL" id="JAGPXC010000002">
    <property type="protein sequence ID" value="KAH6658661.1"/>
    <property type="molecule type" value="Genomic_DNA"/>
</dbReference>
<protein>
    <recommendedName>
        <fullName evidence="8">Carboxylic ester hydrolase</fullName>
        <ecNumber evidence="8">3.1.1.-</ecNumber>
    </recommendedName>
</protein>
<keyword evidence="3" id="KW-0479">Metal-binding</keyword>
<keyword evidence="4 8" id="KW-0732">Signal</keyword>
<sequence>MVSNRTTRLALAALQAASGTASALANTTIISNTTTNSCSGKTFSFPQNQLLGTSVLDITAVPVFNYTAVSLAPGTSDGGSYTVSFCNVTVTYTHPGWNDTIHATVWLPAKELWNGRLEALGGGGYSGSFGELYTTQAVAQGYVSVDTDAGHVKGSSVSLTPETWALSSPGNVNLYLLEDWGSRSLHEMAVIGKAITQFFYGTQPSYSYFSGCSGGGRQALMIAEKYADDFDGILAVAPAINLENFIPAGYWAAHVMDNLGYYPPACEVEAFTQAAIDACDELDGVQDSIISIPELCSFDPHTVVGQSINCSGTLLQLTEAGATVVEAAWTGAQSEDGKLGWWGLNKDASLTSYYAATTCTANLTCSPGAAGLFSSYLTYFSAKDPDYDLTNMTDAEFFSFLKQSQDDYDSIMAAANPDLSAFRAAGGKMISWQGLADEAIPPNGTVAYYQQVLGMFSDAQSFMRVFLAPGVGHCYGGLGAIPNTAFDQLISWVEDGVAPETLAAVDASGHPRELCAWPLQQVYVGGNVSDSTSYNCTPTTYPSFVDEYPFFTTN</sequence>
<feature type="chain" id="PRO_5040532301" description="Carboxylic ester hydrolase" evidence="8">
    <location>
        <begin position="26"/>
        <end position="554"/>
    </location>
</feature>
<evidence type="ECO:0000313" key="10">
    <source>
        <dbReference type="Proteomes" id="UP000758603"/>
    </source>
</evidence>
<evidence type="ECO:0000256" key="7">
    <source>
        <dbReference type="ARBA" id="ARBA00023157"/>
    </source>
</evidence>
<dbReference type="InterPro" id="IPR011118">
    <property type="entry name" value="Tannase/feruloyl_esterase"/>
</dbReference>
<evidence type="ECO:0000256" key="3">
    <source>
        <dbReference type="ARBA" id="ARBA00022723"/>
    </source>
</evidence>
<dbReference type="PANTHER" id="PTHR33938:SF8">
    <property type="entry name" value="CARBOXYLIC ESTER HYDROLASE"/>
    <property type="match status" value="1"/>
</dbReference>
<keyword evidence="2" id="KW-0719">Serine esterase</keyword>
<keyword evidence="6" id="KW-0106">Calcium</keyword>
<gene>
    <name evidence="9" type="ORF">BKA67DRAFT_620818</name>
</gene>
<evidence type="ECO:0000313" key="9">
    <source>
        <dbReference type="EMBL" id="KAH6658661.1"/>
    </source>
</evidence>
<organism evidence="9 10">
    <name type="scientific">Truncatella angustata</name>
    <dbReference type="NCBI Taxonomy" id="152316"/>
    <lineage>
        <taxon>Eukaryota</taxon>
        <taxon>Fungi</taxon>
        <taxon>Dikarya</taxon>
        <taxon>Ascomycota</taxon>
        <taxon>Pezizomycotina</taxon>
        <taxon>Sordariomycetes</taxon>
        <taxon>Xylariomycetidae</taxon>
        <taxon>Amphisphaeriales</taxon>
        <taxon>Sporocadaceae</taxon>
        <taxon>Truncatella</taxon>
    </lineage>
</organism>
<keyword evidence="10" id="KW-1185">Reference proteome</keyword>
<dbReference type="Proteomes" id="UP000758603">
    <property type="component" value="Unassembled WGS sequence"/>
</dbReference>
<dbReference type="GO" id="GO:0030600">
    <property type="term" value="F:feruloyl esterase activity"/>
    <property type="evidence" value="ECO:0007669"/>
    <property type="project" value="UniProtKB-ARBA"/>
</dbReference>
<comment type="similarity">
    <text evidence="1 8">Belongs to the tannase family.</text>
</comment>
<dbReference type="AlphaFoldDB" id="A0A9P8UUQ1"/>
<evidence type="ECO:0000256" key="4">
    <source>
        <dbReference type="ARBA" id="ARBA00022729"/>
    </source>
</evidence>
<dbReference type="PANTHER" id="PTHR33938">
    <property type="entry name" value="FERULOYL ESTERASE B-RELATED"/>
    <property type="match status" value="1"/>
</dbReference>
<dbReference type="Pfam" id="PF07519">
    <property type="entry name" value="Tannase"/>
    <property type="match status" value="1"/>
</dbReference>
<dbReference type="GeneID" id="70134368"/>
<comment type="caution">
    <text evidence="9">The sequence shown here is derived from an EMBL/GenBank/DDBJ whole genome shotgun (WGS) entry which is preliminary data.</text>
</comment>
<dbReference type="GO" id="GO:0046872">
    <property type="term" value="F:metal ion binding"/>
    <property type="evidence" value="ECO:0007669"/>
    <property type="project" value="UniProtKB-KW"/>
</dbReference>
<evidence type="ECO:0000256" key="2">
    <source>
        <dbReference type="ARBA" id="ARBA00022487"/>
    </source>
</evidence>
<dbReference type="Gene3D" id="3.40.50.1820">
    <property type="entry name" value="alpha/beta hydrolase"/>
    <property type="match status" value="1"/>
</dbReference>
<dbReference type="OrthoDB" id="3039123at2759"/>
<keyword evidence="5 8" id="KW-0378">Hydrolase</keyword>
<dbReference type="InterPro" id="IPR029058">
    <property type="entry name" value="AB_hydrolase_fold"/>
</dbReference>
<dbReference type="EC" id="3.1.1.-" evidence="8"/>
<reference evidence="9" key="1">
    <citation type="journal article" date="2021" name="Nat. Commun.">
        <title>Genetic determinants of endophytism in the Arabidopsis root mycobiome.</title>
        <authorList>
            <person name="Mesny F."/>
            <person name="Miyauchi S."/>
            <person name="Thiergart T."/>
            <person name="Pickel B."/>
            <person name="Atanasova L."/>
            <person name="Karlsson M."/>
            <person name="Huettel B."/>
            <person name="Barry K.W."/>
            <person name="Haridas S."/>
            <person name="Chen C."/>
            <person name="Bauer D."/>
            <person name="Andreopoulos W."/>
            <person name="Pangilinan J."/>
            <person name="LaButti K."/>
            <person name="Riley R."/>
            <person name="Lipzen A."/>
            <person name="Clum A."/>
            <person name="Drula E."/>
            <person name="Henrissat B."/>
            <person name="Kohler A."/>
            <person name="Grigoriev I.V."/>
            <person name="Martin F.M."/>
            <person name="Hacquard S."/>
        </authorList>
    </citation>
    <scope>NUCLEOTIDE SEQUENCE</scope>
    <source>
        <strain evidence="9">MPI-SDFR-AT-0073</strain>
    </source>
</reference>